<comment type="similarity">
    <text evidence="8 9">Belongs to the TonB-dependent receptor family.</text>
</comment>
<keyword evidence="3 8" id="KW-1134">Transmembrane beta strand</keyword>
<dbReference type="Gene3D" id="2.40.170.20">
    <property type="entry name" value="TonB-dependent receptor, beta-barrel domain"/>
    <property type="match status" value="1"/>
</dbReference>
<keyword evidence="10" id="KW-0732">Signal</keyword>
<dbReference type="InterPro" id="IPR000531">
    <property type="entry name" value="Beta-barrel_TonB"/>
</dbReference>
<feature type="domain" description="TonB-dependent receptor plug" evidence="12">
    <location>
        <begin position="48"/>
        <end position="148"/>
    </location>
</feature>
<keyword evidence="2 8" id="KW-0813">Transport</keyword>
<keyword evidence="13" id="KW-0675">Receptor</keyword>
<evidence type="ECO:0000256" key="8">
    <source>
        <dbReference type="PROSITE-ProRule" id="PRU01360"/>
    </source>
</evidence>
<reference evidence="13 14" key="1">
    <citation type="submission" date="2019-08" db="EMBL/GenBank/DDBJ databases">
        <title>Draft genome analysis of Rheinheimera tangshanensis isolated from the roots of fresh rice plants (Oryza sativa).</title>
        <authorList>
            <person name="Yu Q."/>
            <person name="Qi Y."/>
            <person name="Zhang H."/>
            <person name="Pu J."/>
        </authorList>
    </citation>
    <scope>NUCLEOTIDE SEQUENCE [LARGE SCALE GENOMIC DNA]</scope>
    <source>
        <strain evidence="13 14">JA3-B52</strain>
    </source>
</reference>
<proteinExistence type="inferred from homology"/>
<sequence length="749" mass="82238">MSLQSSLHFATFAISSCTLAFYLVCQPVFATTDIEHIEIEGKAAGAKSWSVTAEQLQNQIAATSDTAALLSRFAGVTVKQAGAVSGLPSIRGLADDRIRIQVDGMDQVAACPNHMNPPLSYLAPSAVGKIRVFAGVTPVSVGGDSIGGSIISESLAPEFSAMPKSSGALGGFYRSNNQARGTDVKLSYSAQQNFAQYSGNWSKGNNYHAAADFKTQSSSGRPGHSIALDEVASTGFETQNHQLRLAHQQGADQVELQLGYQQMPYQGFANQRMDLLQNQQQRVNLSWQRDTEFGQLKSRLYRENVEHKMDFGPDRQFWYGSLAVMGKACEPVRFHGDPAGTCAAGMPMHSESANSGFHFSGDVDLSRDSLLRLGTDWQQLKLDDYWTASGGAMGPGTFLNINQGERSRIAVFAEHELAINEDWLVQYGVRHERVERNAGPVSGYSTSSTAMGMQALQAAQFNQAERKLSDDNLDLSLVSRYQLHPQLELELAAAQKNRSANLYETYVWSGWAMAASMNNLVGDGNGYVGNLQLRPERARLLAASLNWHSLDQKHQLSVRPYLTRVDNYIDAVAANSSWQAGQFNILRYQNQQVELKGVDLSLQTELAQNQNGRWQFSAIGSYLDARNTDTGDGLYQTPPLHGRLTLSHATGGWDNSLEWQISKSKTRLSSIRGEQATPGYGIVALRLSHSWSQLRLDAGIENLFDTLYYLPQGGTYTGQGMTMSLNGIPFGIRMPGMGRSFYAGFNYRF</sequence>
<evidence type="ECO:0000256" key="7">
    <source>
        <dbReference type="ARBA" id="ARBA00023237"/>
    </source>
</evidence>
<evidence type="ECO:0000256" key="5">
    <source>
        <dbReference type="ARBA" id="ARBA00023077"/>
    </source>
</evidence>
<dbReference type="PANTHER" id="PTHR30069">
    <property type="entry name" value="TONB-DEPENDENT OUTER MEMBRANE RECEPTOR"/>
    <property type="match status" value="1"/>
</dbReference>
<evidence type="ECO:0000256" key="4">
    <source>
        <dbReference type="ARBA" id="ARBA00022692"/>
    </source>
</evidence>
<keyword evidence="4 8" id="KW-0812">Transmembrane</keyword>
<evidence type="ECO:0000313" key="13">
    <source>
        <dbReference type="EMBL" id="TXK82014.1"/>
    </source>
</evidence>
<evidence type="ECO:0000259" key="12">
    <source>
        <dbReference type="Pfam" id="PF07715"/>
    </source>
</evidence>
<dbReference type="PANTHER" id="PTHR30069:SF49">
    <property type="entry name" value="OUTER MEMBRANE PROTEIN C"/>
    <property type="match status" value="1"/>
</dbReference>
<dbReference type="Pfam" id="PF00593">
    <property type="entry name" value="TonB_dep_Rec_b-barrel"/>
    <property type="match status" value="1"/>
</dbReference>
<dbReference type="RefSeq" id="WP_147903272.1">
    <property type="nucleotide sequence ID" value="NZ_BAAAGC010000017.1"/>
</dbReference>
<dbReference type="InterPro" id="IPR039426">
    <property type="entry name" value="TonB-dep_rcpt-like"/>
</dbReference>
<dbReference type="GO" id="GO:0015344">
    <property type="term" value="F:siderophore uptake transmembrane transporter activity"/>
    <property type="evidence" value="ECO:0007669"/>
    <property type="project" value="TreeGrafter"/>
</dbReference>
<evidence type="ECO:0000256" key="10">
    <source>
        <dbReference type="SAM" id="SignalP"/>
    </source>
</evidence>
<feature type="signal peptide" evidence="10">
    <location>
        <begin position="1"/>
        <end position="30"/>
    </location>
</feature>
<dbReference type="Pfam" id="PF07715">
    <property type="entry name" value="Plug"/>
    <property type="match status" value="1"/>
</dbReference>
<organism evidence="13 14">
    <name type="scientific">Rheinheimera tangshanensis</name>
    <dbReference type="NCBI Taxonomy" id="400153"/>
    <lineage>
        <taxon>Bacteria</taxon>
        <taxon>Pseudomonadati</taxon>
        <taxon>Pseudomonadota</taxon>
        <taxon>Gammaproteobacteria</taxon>
        <taxon>Chromatiales</taxon>
        <taxon>Chromatiaceae</taxon>
        <taxon>Rheinheimera</taxon>
    </lineage>
</organism>
<feature type="domain" description="TonB-dependent receptor-like beta-barrel" evidence="11">
    <location>
        <begin position="233"/>
        <end position="703"/>
    </location>
</feature>
<keyword evidence="5 9" id="KW-0798">TonB box</keyword>
<dbReference type="InterPro" id="IPR037066">
    <property type="entry name" value="Plug_dom_sf"/>
</dbReference>
<dbReference type="OrthoDB" id="5332150at2"/>
<comment type="caution">
    <text evidence="13">The sequence shown here is derived from an EMBL/GenBank/DDBJ whole genome shotgun (WGS) entry which is preliminary data.</text>
</comment>
<accession>A0A5C8M0I2</accession>
<evidence type="ECO:0000259" key="11">
    <source>
        <dbReference type="Pfam" id="PF00593"/>
    </source>
</evidence>
<name>A0A5C8M0I2_9GAMM</name>
<evidence type="ECO:0000256" key="2">
    <source>
        <dbReference type="ARBA" id="ARBA00022448"/>
    </source>
</evidence>
<dbReference type="InterPro" id="IPR036942">
    <property type="entry name" value="Beta-barrel_TonB_sf"/>
</dbReference>
<dbReference type="EMBL" id="VRLR01000002">
    <property type="protein sequence ID" value="TXK82014.1"/>
    <property type="molecule type" value="Genomic_DNA"/>
</dbReference>
<gene>
    <name evidence="13" type="ORF">FU839_03760</name>
</gene>
<evidence type="ECO:0000313" key="14">
    <source>
        <dbReference type="Proteomes" id="UP000321814"/>
    </source>
</evidence>
<dbReference type="PROSITE" id="PS52016">
    <property type="entry name" value="TONB_DEPENDENT_REC_3"/>
    <property type="match status" value="1"/>
</dbReference>
<evidence type="ECO:0000256" key="1">
    <source>
        <dbReference type="ARBA" id="ARBA00004571"/>
    </source>
</evidence>
<evidence type="ECO:0000256" key="3">
    <source>
        <dbReference type="ARBA" id="ARBA00022452"/>
    </source>
</evidence>
<keyword evidence="7 8" id="KW-0998">Cell outer membrane</keyword>
<dbReference type="InterPro" id="IPR012910">
    <property type="entry name" value="Plug_dom"/>
</dbReference>
<dbReference type="SUPFAM" id="SSF56935">
    <property type="entry name" value="Porins"/>
    <property type="match status" value="1"/>
</dbReference>
<comment type="subcellular location">
    <subcellularLocation>
        <location evidence="1 8">Cell outer membrane</location>
        <topology evidence="1 8">Multi-pass membrane protein</topology>
    </subcellularLocation>
</comment>
<keyword evidence="14" id="KW-1185">Reference proteome</keyword>
<keyword evidence="6 8" id="KW-0472">Membrane</keyword>
<feature type="chain" id="PRO_5022963196" evidence="10">
    <location>
        <begin position="31"/>
        <end position="749"/>
    </location>
</feature>
<dbReference type="AlphaFoldDB" id="A0A5C8M0I2"/>
<evidence type="ECO:0000256" key="6">
    <source>
        <dbReference type="ARBA" id="ARBA00023136"/>
    </source>
</evidence>
<dbReference type="Gene3D" id="2.170.130.10">
    <property type="entry name" value="TonB-dependent receptor, plug domain"/>
    <property type="match status" value="1"/>
</dbReference>
<dbReference type="Proteomes" id="UP000321814">
    <property type="component" value="Unassembled WGS sequence"/>
</dbReference>
<evidence type="ECO:0000256" key="9">
    <source>
        <dbReference type="RuleBase" id="RU003357"/>
    </source>
</evidence>
<dbReference type="GO" id="GO:0009279">
    <property type="term" value="C:cell outer membrane"/>
    <property type="evidence" value="ECO:0007669"/>
    <property type="project" value="UniProtKB-SubCell"/>
</dbReference>
<dbReference type="GO" id="GO:0044718">
    <property type="term" value="P:siderophore transmembrane transport"/>
    <property type="evidence" value="ECO:0007669"/>
    <property type="project" value="TreeGrafter"/>
</dbReference>
<protein>
    <submittedName>
        <fullName evidence="13">TonB-dependent receptor plug domain-containing protein</fullName>
    </submittedName>
</protein>